<proteinExistence type="predicted"/>
<reference evidence="1" key="1">
    <citation type="journal article" date="2015" name="Nature">
        <title>Complex archaea that bridge the gap between prokaryotes and eukaryotes.</title>
        <authorList>
            <person name="Spang A."/>
            <person name="Saw J.H."/>
            <person name="Jorgensen S.L."/>
            <person name="Zaremba-Niedzwiedzka K."/>
            <person name="Martijn J."/>
            <person name="Lind A.E."/>
            <person name="van Eijk R."/>
            <person name="Schleper C."/>
            <person name="Guy L."/>
            <person name="Ettema T.J."/>
        </authorList>
    </citation>
    <scope>NUCLEOTIDE SEQUENCE</scope>
</reference>
<protein>
    <submittedName>
        <fullName evidence="1">Uncharacterized protein</fullName>
    </submittedName>
</protein>
<evidence type="ECO:0000313" key="1">
    <source>
        <dbReference type="EMBL" id="KKN38992.1"/>
    </source>
</evidence>
<accession>A0A0F9QPQ2</accession>
<gene>
    <name evidence="1" type="ORF">LCGC14_0747740</name>
</gene>
<comment type="caution">
    <text evidence="1">The sequence shown here is derived from an EMBL/GenBank/DDBJ whole genome shotgun (WGS) entry which is preliminary data.</text>
</comment>
<sequence>MWKMYACEYKVVMRDGRIARFCGEAIQAKSWDGAQGIADRRGRGETVTATYG</sequence>
<organism evidence="1">
    <name type="scientific">marine sediment metagenome</name>
    <dbReference type="NCBI Taxonomy" id="412755"/>
    <lineage>
        <taxon>unclassified sequences</taxon>
        <taxon>metagenomes</taxon>
        <taxon>ecological metagenomes</taxon>
    </lineage>
</organism>
<dbReference type="AlphaFoldDB" id="A0A0F9QPQ2"/>
<dbReference type="EMBL" id="LAZR01001789">
    <property type="protein sequence ID" value="KKN38992.1"/>
    <property type="molecule type" value="Genomic_DNA"/>
</dbReference>
<name>A0A0F9QPQ2_9ZZZZ</name>